<proteinExistence type="predicted"/>
<dbReference type="AlphaFoldDB" id="C7N2B4"/>
<dbReference type="EMBL" id="CP001684">
    <property type="protein sequence ID" value="ACV21420.1"/>
    <property type="molecule type" value="Genomic_DNA"/>
</dbReference>
<dbReference type="Proteomes" id="UP000002026">
    <property type="component" value="Chromosome"/>
</dbReference>
<dbReference type="KEGG" id="shi:Shel_03570"/>
<evidence type="ECO:0000313" key="2">
    <source>
        <dbReference type="Proteomes" id="UP000002026"/>
    </source>
</evidence>
<evidence type="ECO:0000313" key="1">
    <source>
        <dbReference type="EMBL" id="ACV21420.1"/>
    </source>
</evidence>
<gene>
    <name evidence="1" type="ordered locus">Shel_03570</name>
</gene>
<keyword evidence="2" id="KW-1185">Reference proteome</keyword>
<reference evidence="1 2" key="1">
    <citation type="journal article" date="2009" name="Stand. Genomic Sci.">
        <title>Complete genome sequence of Slackia heliotrinireducens type strain (RHS 1).</title>
        <authorList>
            <person name="Pukall R."/>
            <person name="Lapidus A."/>
            <person name="Nolan M."/>
            <person name="Copeland A."/>
            <person name="Glavina Del Rio T."/>
            <person name="Lucas S."/>
            <person name="Chen F."/>
            <person name="Tice H."/>
            <person name="Cheng J.F."/>
            <person name="Chertkov O."/>
            <person name="Bruce D."/>
            <person name="Goodwin L."/>
            <person name="Kuske C."/>
            <person name="Brettin T."/>
            <person name="Detter J.C."/>
            <person name="Han C."/>
            <person name="Pitluck S."/>
            <person name="Pati A."/>
            <person name="Mavrommatis K."/>
            <person name="Ivanova N."/>
            <person name="Ovchinnikova G."/>
            <person name="Chen A."/>
            <person name="Palaniappan K."/>
            <person name="Schneider S."/>
            <person name="Rohde M."/>
            <person name="Chain P."/>
            <person name="D'haeseleer P."/>
            <person name="Goker M."/>
            <person name="Bristow J."/>
            <person name="Eisen J.A."/>
            <person name="Markowitz V."/>
            <person name="Kyrpides N.C."/>
            <person name="Klenk H.P."/>
            <person name="Hugenholtz P."/>
        </authorList>
    </citation>
    <scope>NUCLEOTIDE SEQUENCE [LARGE SCALE GENOMIC DNA]</scope>
    <source>
        <strain evidence="2">ATCC 29202 / DSM 20476 / NCTC 11029 / RHS 1</strain>
    </source>
</reference>
<name>C7N2B4_SLAHD</name>
<protein>
    <submittedName>
        <fullName evidence="1">Uncharacterized protein</fullName>
    </submittedName>
</protein>
<sequence>MMAHAVGIHERGDILKLFDSGFVSFCGNIRFCLFIYFCRFLRDGFANQHEIGIEYNSGSNIVFFGVRQQFDDWRYGFRFHIVIGGTKLFRKLVDGFNCF</sequence>
<dbReference type="HOGENOM" id="CLU_2318590_0_0_11"/>
<accession>C7N2B4</accession>
<organism evidence="1 2">
    <name type="scientific">Slackia heliotrinireducens (strain ATCC 29202 / DSM 20476 / NCTC 11029 / RHS 1)</name>
    <name type="common">Peptococcus heliotrinreducens</name>
    <dbReference type="NCBI Taxonomy" id="471855"/>
    <lineage>
        <taxon>Bacteria</taxon>
        <taxon>Bacillati</taxon>
        <taxon>Actinomycetota</taxon>
        <taxon>Coriobacteriia</taxon>
        <taxon>Eggerthellales</taxon>
        <taxon>Eggerthellaceae</taxon>
        <taxon>Slackia</taxon>
    </lineage>
</organism>